<name>A0ACC3YFP3_COLTU</name>
<organism evidence="1 2">
    <name type="scientific">Colletotrichum truncatum</name>
    <name type="common">Anthracnose fungus</name>
    <name type="synonym">Colletotrichum capsici</name>
    <dbReference type="NCBI Taxonomy" id="5467"/>
    <lineage>
        <taxon>Eukaryota</taxon>
        <taxon>Fungi</taxon>
        <taxon>Dikarya</taxon>
        <taxon>Ascomycota</taxon>
        <taxon>Pezizomycotina</taxon>
        <taxon>Sordariomycetes</taxon>
        <taxon>Hypocreomycetidae</taxon>
        <taxon>Glomerellales</taxon>
        <taxon>Glomerellaceae</taxon>
        <taxon>Colletotrichum</taxon>
        <taxon>Colletotrichum truncatum species complex</taxon>
    </lineage>
</organism>
<accession>A0ACC3YFP3</accession>
<proteinExistence type="predicted"/>
<gene>
    <name evidence="1" type="ORF">CTRU02_214760</name>
</gene>
<reference evidence="1 2" key="1">
    <citation type="journal article" date="2020" name="Phytopathology">
        <title>Genome Sequence Resources of Colletotrichum truncatum, C. plurivorum, C. musicola, and C. sojae: Four Species Pathogenic to Soybean (Glycine max).</title>
        <authorList>
            <person name="Rogerio F."/>
            <person name="Boufleur T.R."/>
            <person name="Ciampi-Guillardi M."/>
            <person name="Sukno S.A."/>
            <person name="Thon M.R."/>
            <person name="Massola Junior N.S."/>
            <person name="Baroncelli R."/>
        </authorList>
    </citation>
    <scope>NUCLEOTIDE SEQUENCE [LARGE SCALE GENOMIC DNA]</scope>
    <source>
        <strain evidence="1 2">CMES1059</strain>
    </source>
</reference>
<sequence length="273" mass="31302">MAASAYRPSYVSKLIKQLGEDEDGQMCNEDEEAVIWTAASLYGAAADTAVITLNAFTLAMVQFPKVQRKAQEEIDRVIGTDRLPTFDDRENLPYVNALVKEALRWWPIVPMSFPHTATDDFEFSGYHIPKGAIILPSIWWFMKDPEIYTSPEEFEPERFLAPRNEPDPTEEVFGYGRRVCPGRFFADASLYLNMAQTLATFNLSKTLDKDRKETTLDVKMKPGVLAYPTEFKFKAAPRSKRHVELIRRLEVKYPFEPSDSSLLESTDDFDVRY</sequence>
<evidence type="ECO:0000313" key="1">
    <source>
        <dbReference type="EMBL" id="KAL0930685.1"/>
    </source>
</evidence>
<comment type="caution">
    <text evidence="1">The sequence shown here is derived from an EMBL/GenBank/DDBJ whole genome shotgun (WGS) entry which is preliminary data.</text>
</comment>
<dbReference type="EMBL" id="VUJX02000011">
    <property type="protein sequence ID" value="KAL0930685.1"/>
    <property type="molecule type" value="Genomic_DNA"/>
</dbReference>
<protein>
    <submittedName>
        <fullName evidence="1">O-methylsterigmatocystin oxidoreductase</fullName>
    </submittedName>
</protein>
<keyword evidence="2" id="KW-1185">Reference proteome</keyword>
<dbReference type="Proteomes" id="UP000805649">
    <property type="component" value="Unassembled WGS sequence"/>
</dbReference>
<evidence type="ECO:0000313" key="2">
    <source>
        <dbReference type="Proteomes" id="UP000805649"/>
    </source>
</evidence>